<gene>
    <name evidence="5" type="ORF">Ga0074812_104185</name>
</gene>
<dbReference type="NCBIfam" id="TIGR00976">
    <property type="entry name" value="CocE_NonD"/>
    <property type="match status" value="1"/>
</dbReference>
<accession>A0A0S4QHT9</accession>
<dbReference type="InterPro" id="IPR005674">
    <property type="entry name" value="CocE/Ser_esterase"/>
</dbReference>
<evidence type="ECO:0000313" key="6">
    <source>
        <dbReference type="Proteomes" id="UP000198802"/>
    </source>
</evidence>
<dbReference type="InterPro" id="IPR029058">
    <property type="entry name" value="AB_hydrolase_fold"/>
</dbReference>
<sequence>MFHTRGKPLPPVADGACPATSTRRNLSVRHHYRRHRRPYQQLRRRRALVAVLAAGATFAAATLVGLVAAAPAQAATSWPGGRWQPGPAQYGMTVVSDVPLRMDDGVVLTADIGYPANPLTGKRLPGRFPVLVQQNPYIFGGEPDSFFVSRGYIFVSVDVRGTTNSQAPDNGPLVNPLFGPRIARDGAAVVDWAAHDLAGSNGTIGLYGCSQLGINQLFTAAAVGPDSPVKAIIPACASNGYDIYFAGGVPSATVPLFANSALGAIGGSKHLPENTAFGEALVDEISASGPRAYNGTFWQERTTSADMAEQIVRNGIPALLWTGWQASESTGALEFWTALQNAAQGRPADASMRPGQPTTGRYQLLVGNWGHGSGLDKSIELEWYDTWLRGQNTGIAATRTPLHLYEKGSDRWVNAASYPLVADYSPYYLDERSGFTPRPSGSGGTDTVSWGQPDQAGNTLTYTTAAFAAGTTLAGPVSASIYASSTNANIGLIATLEDVAPGGAATRITSGSLVGSMSALDEDSSWRDSNGDLTLPVHPYTEDTTVRPGEVGRYDIKINPTLWSVAPGHSLRLVLSTQASSDDCGGLLGTPQPCAYTAAQQASLTGGGYQIQRTADHRSVVNLPLLSYRKLPAAPSGLTPTSNWTVLPLGW</sequence>
<dbReference type="Gene3D" id="3.40.50.1820">
    <property type="entry name" value="alpha/beta hydrolase"/>
    <property type="match status" value="2"/>
</dbReference>
<dbReference type="Proteomes" id="UP000198802">
    <property type="component" value="Unassembled WGS sequence"/>
</dbReference>
<dbReference type="SUPFAM" id="SSF49785">
    <property type="entry name" value="Galactose-binding domain-like"/>
    <property type="match status" value="1"/>
</dbReference>
<feature type="domain" description="Xaa-Pro dipeptidyl-peptidase C-terminal" evidence="4">
    <location>
        <begin position="381"/>
        <end position="605"/>
    </location>
</feature>
<dbReference type="InterPro" id="IPR013736">
    <property type="entry name" value="Xaa-Pro_dipept_C"/>
</dbReference>
<dbReference type="EMBL" id="FAOZ01000004">
    <property type="protein sequence ID" value="CUU55104.1"/>
    <property type="molecule type" value="Genomic_DNA"/>
</dbReference>
<dbReference type="SUPFAM" id="SSF53474">
    <property type="entry name" value="alpha/beta-Hydrolases"/>
    <property type="match status" value="1"/>
</dbReference>
<keyword evidence="3" id="KW-1133">Transmembrane helix</keyword>
<feature type="region of interest" description="Disordered" evidence="2">
    <location>
        <begin position="1"/>
        <end position="21"/>
    </location>
</feature>
<keyword evidence="1" id="KW-0378">Hydrolase</keyword>
<dbReference type="GO" id="GO:0008239">
    <property type="term" value="F:dipeptidyl-peptidase activity"/>
    <property type="evidence" value="ECO:0007669"/>
    <property type="project" value="InterPro"/>
</dbReference>
<dbReference type="SMART" id="SM00939">
    <property type="entry name" value="PepX_C"/>
    <property type="match status" value="1"/>
</dbReference>
<name>A0A0S4QHT9_9ACTN</name>
<organism evidence="5 6">
    <name type="scientific">Parafrankia irregularis</name>
    <dbReference type="NCBI Taxonomy" id="795642"/>
    <lineage>
        <taxon>Bacteria</taxon>
        <taxon>Bacillati</taxon>
        <taxon>Actinomycetota</taxon>
        <taxon>Actinomycetes</taxon>
        <taxon>Frankiales</taxon>
        <taxon>Frankiaceae</taxon>
        <taxon>Parafrankia</taxon>
    </lineage>
</organism>
<proteinExistence type="predicted"/>
<keyword evidence="3" id="KW-0472">Membrane</keyword>
<evidence type="ECO:0000259" key="4">
    <source>
        <dbReference type="SMART" id="SM00939"/>
    </source>
</evidence>
<dbReference type="AlphaFoldDB" id="A0A0S4QHT9"/>
<evidence type="ECO:0000256" key="1">
    <source>
        <dbReference type="ARBA" id="ARBA00022801"/>
    </source>
</evidence>
<dbReference type="PROSITE" id="PS51318">
    <property type="entry name" value="TAT"/>
    <property type="match status" value="1"/>
</dbReference>
<keyword evidence="6" id="KW-1185">Reference proteome</keyword>
<dbReference type="InterPro" id="IPR000383">
    <property type="entry name" value="Xaa-Pro-like_dom"/>
</dbReference>
<dbReference type="InterPro" id="IPR008979">
    <property type="entry name" value="Galactose-bd-like_sf"/>
</dbReference>
<evidence type="ECO:0000313" key="5">
    <source>
        <dbReference type="EMBL" id="CUU55104.1"/>
    </source>
</evidence>
<reference evidence="6" key="1">
    <citation type="submission" date="2015-11" db="EMBL/GenBank/DDBJ databases">
        <authorList>
            <person name="Varghese N."/>
        </authorList>
    </citation>
    <scope>NUCLEOTIDE SEQUENCE [LARGE SCALE GENOMIC DNA]</scope>
    <source>
        <strain evidence="6">DSM 45899</strain>
    </source>
</reference>
<protein>
    <recommendedName>
        <fullName evidence="4">Xaa-Pro dipeptidyl-peptidase C-terminal domain-containing protein</fullName>
    </recommendedName>
</protein>
<dbReference type="InterPro" id="IPR006311">
    <property type="entry name" value="TAT_signal"/>
</dbReference>
<dbReference type="Pfam" id="PF08530">
    <property type="entry name" value="PepX_C"/>
    <property type="match status" value="1"/>
</dbReference>
<evidence type="ECO:0000256" key="3">
    <source>
        <dbReference type="SAM" id="Phobius"/>
    </source>
</evidence>
<dbReference type="Pfam" id="PF02129">
    <property type="entry name" value="Peptidase_S15"/>
    <property type="match status" value="1"/>
</dbReference>
<feature type="transmembrane region" description="Helical" evidence="3">
    <location>
        <begin position="47"/>
        <end position="70"/>
    </location>
</feature>
<keyword evidence="3" id="KW-0812">Transmembrane</keyword>
<dbReference type="Gene3D" id="2.60.120.260">
    <property type="entry name" value="Galactose-binding domain-like"/>
    <property type="match status" value="1"/>
</dbReference>
<evidence type="ECO:0000256" key="2">
    <source>
        <dbReference type="SAM" id="MobiDB-lite"/>
    </source>
</evidence>